<evidence type="ECO:0000313" key="1">
    <source>
        <dbReference type="EMBL" id="KAB7756108.1"/>
    </source>
</evidence>
<dbReference type="Proteomes" id="UP000325690">
    <property type="component" value="Unassembled WGS sequence"/>
</dbReference>
<gene>
    <name evidence="1" type="ORF">MPHL21000_12240</name>
</gene>
<sequence length="58" mass="6636">MLFASFGQFFTAFPEFQRRIQIEAALLEALDDIDQFVPRFLIPQFANGLHSAIPPVPR</sequence>
<proteinExistence type="predicted"/>
<dbReference type="EMBL" id="ANBP01000014">
    <property type="protein sequence ID" value="KAB7756108.1"/>
    <property type="molecule type" value="Genomic_DNA"/>
</dbReference>
<name>A0A5N5V341_MYCPH</name>
<comment type="caution">
    <text evidence="1">The sequence shown here is derived from an EMBL/GenBank/DDBJ whole genome shotgun (WGS) entry which is preliminary data.</text>
</comment>
<dbReference type="AlphaFoldDB" id="A0A5N5V341"/>
<protein>
    <submittedName>
        <fullName evidence="1">Uncharacterized protein</fullName>
    </submittedName>
</protein>
<keyword evidence="2" id="KW-1185">Reference proteome</keyword>
<accession>A0A5N5V341</accession>
<organism evidence="1 2">
    <name type="scientific">Mycolicibacterium phlei DSM 43239 = CCUG 21000</name>
    <dbReference type="NCBI Taxonomy" id="1226750"/>
    <lineage>
        <taxon>Bacteria</taxon>
        <taxon>Bacillati</taxon>
        <taxon>Actinomycetota</taxon>
        <taxon>Actinomycetes</taxon>
        <taxon>Mycobacteriales</taxon>
        <taxon>Mycobacteriaceae</taxon>
        <taxon>Mycolicibacterium</taxon>
    </lineage>
</organism>
<reference evidence="1 2" key="1">
    <citation type="submission" date="2012-10" db="EMBL/GenBank/DDBJ databases">
        <title>The draft sequence of the Mycobacterium pheli genome.</title>
        <authorList>
            <person name="Pettersson B.M.F."/>
            <person name="Das S."/>
            <person name="Dasgupta S."/>
            <person name="Bhattacharya A."/>
            <person name="Kirsebom L.A."/>
        </authorList>
    </citation>
    <scope>NUCLEOTIDE SEQUENCE [LARGE SCALE GENOMIC DNA]</scope>
    <source>
        <strain evidence="1 2">CCUG 21000</strain>
    </source>
</reference>
<evidence type="ECO:0000313" key="2">
    <source>
        <dbReference type="Proteomes" id="UP000325690"/>
    </source>
</evidence>